<feature type="transmembrane region" description="Helical" evidence="1">
    <location>
        <begin position="61"/>
        <end position="82"/>
    </location>
</feature>
<proteinExistence type="predicted"/>
<comment type="caution">
    <text evidence="2">The sequence shown here is derived from an EMBL/GenBank/DDBJ whole genome shotgun (WGS) entry which is preliminary data.</text>
</comment>
<dbReference type="Proteomes" id="UP000242699">
    <property type="component" value="Unassembled WGS sequence"/>
</dbReference>
<evidence type="ECO:0000256" key="1">
    <source>
        <dbReference type="SAM" id="Phobius"/>
    </source>
</evidence>
<evidence type="ECO:0000313" key="2">
    <source>
        <dbReference type="EMBL" id="PSR22667.1"/>
    </source>
</evidence>
<reference evidence="2 3" key="1">
    <citation type="journal article" date="2014" name="BMC Genomics">
        <title>Comparison of environmental and isolate Sulfobacillus genomes reveals diverse carbon, sulfur, nitrogen, and hydrogen metabolisms.</title>
        <authorList>
            <person name="Justice N.B."/>
            <person name="Norman A."/>
            <person name="Brown C.T."/>
            <person name="Singh A."/>
            <person name="Thomas B.C."/>
            <person name="Banfield J.F."/>
        </authorList>
    </citation>
    <scope>NUCLEOTIDE SEQUENCE [LARGE SCALE GENOMIC DNA]</scope>
    <source>
        <strain evidence="2">AMDSBA1</strain>
    </source>
</reference>
<keyword evidence="1" id="KW-0472">Membrane</keyword>
<evidence type="ECO:0000313" key="3">
    <source>
        <dbReference type="Proteomes" id="UP000242699"/>
    </source>
</evidence>
<sequence>MQSYPLYGEAKIYGGRRASLTTVKNETTANHAGYRLIRVVHRFVSTSTINAIEHDRCVLRFWFLMPLPPGWTFLLVYGMILFCQEPVQETE</sequence>
<dbReference type="AlphaFoldDB" id="A0A2T2WKB1"/>
<protein>
    <submittedName>
        <fullName evidence="2">Uncharacterized protein</fullName>
    </submittedName>
</protein>
<accession>A0A2T2WKB1</accession>
<keyword evidence="1" id="KW-1133">Transmembrane helix</keyword>
<gene>
    <name evidence="2" type="ORF">C7B43_20635</name>
</gene>
<dbReference type="EMBL" id="PXYT01000106">
    <property type="protein sequence ID" value="PSR22667.1"/>
    <property type="molecule type" value="Genomic_DNA"/>
</dbReference>
<keyword evidence="1" id="KW-0812">Transmembrane</keyword>
<name>A0A2T2WKB1_9FIRM</name>
<organism evidence="2 3">
    <name type="scientific">Sulfobacillus benefaciens</name>
    <dbReference type="NCBI Taxonomy" id="453960"/>
    <lineage>
        <taxon>Bacteria</taxon>
        <taxon>Bacillati</taxon>
        <taxon>Bacillota</taxon>
        <taxon>Clostridia</taxon>
        <taxon>Eubacteriales</taxon>
        <taxon>Clostridiales Family XVII. Incertae Sedis</taxon>
        <taxon>Sulfobacillus</taxon>
    </lineage>
</organism>